<dbReference type="Proteomes" id="UP000799291">
    <property type="component" value="Unassembled WGS sequence"/>
</dbReference>
<accession>A0A6G1J1A1</accession>
<sequence length="144" mass="16006">MWCMISPVVCAGVNTWCAVEANGRPKNASAESAYTVEQTRSQNGNRLLWIKRRKASRYHRGYFIPLSFFGKVPDLKVTGTFGAIGRPLLPTTSDRINVTLSRVNHQGTKVPISHLLFLPPIITPLISSFESVCSCSQPQRLCRS</sequence>
<organism evidence="1 2">
    <name type="scientific">Lentithecium fluviatile CBS 122367</name>
    <dbReference type="NCBI Taxonomy" id="1168545"/>
    <lineage>
        <taxon>Eukaryota</taxon>
        <taxon>Fungi</taxon>
        <taxon>Dikarya</taxon>
        <taxon>Ascomycota</taxon>
        <taxon>Pezizomycotina</taxon>
        <taxon>Dothideomycetes</taxon>
        <taxon>Pleosporomycetidae</taxon>
        <taxon>Pleosporales</taxon>
        <taxon>Massarineae</taxon>
        <taxon>Lentitheciaceae</taxon>
        <taxon>Lentithecium</taxon>
    </lineage>
</organism>
<gene>
    <name evidence="1" type="ORF">K458DRAFT_36927</name>
</gene>
<dbReference type="EMBL" id="MU005582">
    <property type="protein sequence ID" value="KAF2684065.1"/>
    <property type="molecule type" value="Genomic_DNA"/>
</dbReference>
<keyword evidence="2" id="KW-1185">Reference proteome</keyword>
<evidence type="ECO:0000313" key="1">
    <source>
        <dbReference type="EMBL" id="KAF2684065.1"/>
    </source>
</evidence>
<proteinExistence type="predicted"/>
<evidence type="ECO:0000313" key="2">
    <source>
        <dbReference type="Proteomes" id="UP000799291"/>
    </source>
</evidence>
<protein>
    <submittedName>
        <fullName evidence="1">Uncharacterized protein</fullName>
    </submittedName>
</protein>
<name>A0A6G1J1A1_9PLEO</name>
<dbReference type="AlphaFoldDB" id="A0A6G1J1A1"/>
<reference evidence="1" key="1">
    <citation type="journal article" date="2020" name="Stud. Mycol.">
        <title>101 Dothideomycetes genomes: a test case for predicting lifestyles and emergence of pathogens.</title>
        <authorList>
            <person name="Haridas S."/>
            <person name="Albert R."/>
            <person name="Binder M."/>
            <person name="Bloem J."/>
            <person name="Labutti K."/>
            <person name="Salamov A."/>
            <person name="Andreopoulos B."/>
            <person name="Baker S."/>
            <person name="Barry K."/>
            <person name="Bills G."/>
            <person name="Bluhm B."/>
            <person name="Cannon C."/>
            <person name="Castanera R."/>
            <person name="Culley D."/>
            <person name="Daum C."/>
            <person name="Ezra D."/>
            <person name="Gonzalez J."/>
            <person name="Henrissat B."/>
            <person name="Kuo A."/>
            <person name="Liang C."/>
            <person name="Lipzen A."/>
            <person name="Lutzoni F."/>
            <person name="Magnuson J."/>
            <person name="Mondo S."/>
            <person name="Nolan M."/>
            <person name="Ohm R."/>
            <person name="Pangilinan J."/>
            <person name="Park H.-J."/>
            <person name="Ramirez L."/>
            <person name="Alfaro M."/>
            <person name="Sun H."/>
            <person name="Tritt A."/>
            <person name="Yoshinaga Y."/>
            <person name="Zwiers L.-H."/>
            <person name="Turgeon B."/>
            <person name="Goodwin S."/>
            <person name="Spatafora J."/>
            <person name="Crous P."/>
            <person name="Grigoriev I."/>
        </authorList>
    </citation>
    <scope>NUCLEOTIDE SEQUENCE</scope>
    <source>
        <strain evidence="1">CBS 122367</strain>
    </source>
</reference>